<dbReference type="RefSeq" id="WP_090069570.1">
    <property type="nucleotide sequence ID" value="NZ_FOVR01000002.1"/>
</dbReference>
<name>A0A1I5CLW3_9HYPH</name>
<evidence type="ECO:0000313" key="1">
    <source>
        <dbReference type="EMBL" id="SFN88000.1"/>
    </source>
</evidence>
<dbReference type="GO" id="GO:0009384">
    <property type="term" value="F:N-acylmannosamine kinase activity"/>
    <property type="evidence" value="ECO:0007669"/>
    <property type="project" value="TreeGrafter"/>
</dbReference>
<dbReference type="SUPFAM" id="SSF53067">
    <property type="entry name" value="Actin-like ATPase domain"/>
    <property type="match status" value="1"/>
</dbReference>
<dbReference type="STRING" id="655353.SAMN04488056_102277"/>
<gene>
    <name evidence="1" type="ORF">SAMN04488056_102277</name>
</gene>
<organism evidence="1 2">
    <name type="scientific">Cohaesibacter marisflavi</name>
    <dbReference type="NCBI Taxonomy" id="655353"/>
    <lineage>
        <taxon>Bacteria</taxon>
        <taxon>Pseudomonadati</taxon>
        <taxon>Pseudomonadota</taxon>
        <taxon>Alphaproteobacteria</taxon>
        <taxon>Hyphomicrobiales</taxon>
        <taxon>Cohaesibacteraceae</taxon>
    </lineage>
</organism>
<proteinExistence type="predicted"/>
<accession>A0A1I5CLW3</accession>
<dbReference type="Gene3D" id="1.10.10.10">
    <property type="entry name" value="Winged helix-like DNA-binding domain superfamily/Winged helix DNA-binding domain"/>
    <property type="match status" value="1"/>
</dbReference>
<sequence length="404" mass="43741">MAKKGTRSGSGSDGSFGFNQKKVRAYNERLVLSLIQRHGALAKSEITRRSGLSAQAVSVIIGELEKDGLLLRGEPIRGRVGQPSIPMRLNPDGVFSFGLKIGRRSADLILIDFAGQTRATNRITYSYPMPDLVMAFATQGIREMSQKIDAGQQDKIAGIGIALPFHLWDWEDKVGVSPGTMDVWKQFDVAYELEEATGLNAFTQNDCTAACCAEVAFGRGMAFSDSLYIFVGTFVGGGVALNNSIYAGRTQNAGALASMPMPGPDGEKKQLIDFASLFFLEEMLKEKGIDPSLLQQNSYDWSDLGDVLEEWLDKAAHYIALAIASATAIIDFEVAILDGTMPAAVRESLVEKIRDAITEQGWKGIALPVVLEGTLGSPARALGGASLPLFIRYLLDQNMLFNQS</sequence>
<dbReference type="InterPro" id="IPR000600">
    <property type="entry name" value="ROK"/>
</dbReference>
<dbReference type="PANTHER" id="PTHR18964:SF169">
    <property type="entry name" value="N-ACETYLMANNOSAMINE KINASE"/>
    <property type="match status" value="1"/>
</dbReference>
<dbReference type="EMBL" id="FOVR01000002">
    <property type="protein sequence ID" value="SFN88000.1"/>
    <property type="molecule type" value="Genomic_DNA"/>
</dbReference>
<keyword evidence="2" id="KW-1185">Reference proteome</keyword>
<dbReference type="SUPFAM" id="SSF46785">
    <property type="entry name" value="Winged helix' DNA-binding domain"/>
    <property type="match status" value="1"/>
</dbReference>
<dbReference type="GO" id="GO:0019262">
    <property type="term" value="P:N-acetylneuraminate catabolic process"/>
    <property type="evidence" value="ECO:0007669"/>
    <property type="project" value="TreeGrafter"/>
</dbReference>
<evidence type="ECO:0000313" key="2">
    <source>
        <dbReference type="Proteomes" id="UP000199236"/>
    </source>
</evidence>
<protein>
    <submittedName>
        <fullName evidence="1">Sugar kinase of the NBD/HSP70 family, may contain an N-terminal HTH domain</fullName>
    </submittedName>
</protein>
<dbReference type="Pfam" id="PF00480">
    <property type="entry name" value="ROK"/>
    <property type="match status" value="1"/>
</dbReference>
<dbReference type="PANTHER" id="PTHR18964">
    <property type="entry name" value="ROK (REPRESSOR, ORF, KINASE) FAMILY"/>
    <property type="match status" value="1"/>
</dbReference>
<dbReference type="AlphaFoldDB" id="A0A1I5CLW3"/>
<dbReference type="OrthoDB" id="49685at2"/>
<dbReference type="Gene3D" id="3.30.420.40">
    <property type="match status" value="2"/>
</dbReference>
<dbReference type="CDD" id="cd23763">
    <property type="entry name" value="ASKHA_ATPase_ROK"/>
    <property type="match status" value="1"/>
</dbReference>
<dbReference type="Pfam" id="PF13412">
    <property type="entry name" value="HTH_24"/>
    <property type="match status" value="1"/>
</dbReference>
<dbReference type="InterPro" id="IPR036388">
    <property type="entry name" value="WH-like_DNA-bd_sf"/>
</dbReference>
<dbReference type="InterPro" id="IPR043129">
    <property type="entry name" value="ATPase_NBD"/>
</dbReference>
<keyword evidence="1" id="KW-0418">Kinase</keyword>
<keyword evidence="1" id="KW-0808">Transferase</keyword>
<reference evidence="1 2" key="1">
    <citation type="submission" date="2016-10" db="EMBL/GenBank/DDBJ databases">
        <authorList>
            <person name="de Groot N.N."/>
        </authorList>
    </citation>
    <scope>NUCLEOTIDE SEQUENCE [LARGE SCALE GENOMIC DNA]</scope>
    <source>
        <strain evidence="1 2">CGMCC 1.9157</strain>
    </source>
</reference>
<dbReference type="InterPro" id="IPR036390">
    <property type="entry name" value="WH_DNA-bd_sf"/>
</dbReference>
<dbReference type="Proteomes" id="UP000199236">
    <property type="component" value="Unassembled WGS sequence"/>
</dbReference>